<sequence length="161" mass="18476">MIATKDQERKAIEEIRKIVDNLGEYSYVGAAMDGVLEFAEDNIENGFVQSMKESVETAEKRAHELEEENEHLKATKEKLEEARACILPEEVRQKFYGIAFDKKYKAQAEAMTAAERMAEAVECGENARQDAIRYRAMTEEVKEWKDIIKLLDNIARKQAGR</sequence>
<evidence type="ECO:0000256" key="1">
    <source>
        <dbReference type="SAM" id="Coils"/>
    </source>
</evidence>
<name>A0A173SBB0_ANAHA</name>
<organism evidence="2 3">
    <name type="scientific">Anaerostipes hadrus</name>
    <dbReference type="NCBI Taxonomy" id="649756"/>
    <lineage>
        <taxon>Bacteria</taxon>
        <taxon>Bacillati</taxon>
        <taxon>Bacillota</taxon>
        <taxon>Clostridia</taxon>
        <taxon>Lachnospirales</taxon>
        <taxon>Lachnospiraceae</taxon>
        <taxon>Anaerostipes</taxon>
    </lineage>
</organism>
<reference evidence="2 3" key="1">
    <citation type="submission" date="2015-09" db="EMBL/GenBank/DDBJ databases">
        <authorList>
            <consortium name="Pathogen Informatics"/>
        </authorList>
    </citation>
    <scope>NUCLEOTIDE SEQUENCE [LARGE SCALE GENOMIC DNA]</scope>
    <source>
        <strain evidence="2 3">2789STDY5834959</strain>
    </source>
</reference>
<dbReference type="EMBL" id="CYXY01000005">
    <property type="protein sequence ID" value="CUM87824.1"/>
    <property type="molecule type" value="Genomic_DNA"/>
</dbReference>
<keyword evidence="1" id="KW-0175">Coiled coil</keyword>
<dbReference type="RefSeq" id="WP_055072602.1">
    <property type="nucleotide sequence ID" value="NZ_CYXY01000005.1"/>
</dbReference>
<dbReference type="AlphaFoldDB" id="A0A173SBB0"/>
<feature type="coiled-coil region" evidence="1">
    <location>
        <begin position="48"/>
        <end position="85"/>
    </location>
</feature>
<gene>
    <name evidence="2" type="ORF">ERS852571_01124</name>
</gene>
<evidence type="ECO:0000313" key="2">
    <source>
        <dbReference type="EMBL" id="CUM87824.1"/>
    </source>
</evidence>
<accession>A0A173SBB0</accession>
<dbReference type="Proteomes" id="UP000095553">
    <property type="component" value="Unassembled WGS sequence"/>
</dbReference>
<protein>
    <submittedName>
        <fullName evidence="2">Uncharacterized protein</fullName>
    </submittedName>
</protein>
<evidence type="ECO:0000313" key="3">
    <source>
        <dbReference type="Proteomes" id="UP000095553"/>
    </source>
</evidence>
<proteinExistence type="predicted"/>